<feature type="compositionally biased region" description="Polar residues" evidence="1">
    <location>
        <begin position="197"/>
        <end position="215"/>
    </location>
</feature>
<dbReference type="InterPro" id="IPR040688">
    <property type="entry name" value="SLATT_2"/>
</dbReference>
<organism evidence="4 5">
    <name type="scientific">Candidatus Competibacter phosphatis</name>
    <dbReference type="NCBI Taxonomy" id="221280"/>
    <lineage>
        <taxon>Bacteria</taxon>
        <taxon>Pseudomonadati</taxon>
        <taxon>Pseudomonadota</taxon>
        <taxon>Gammaproteobacteria</taxon>
        <taxon>Candidatus Competibacteraceae</taxon>
        <taxon>Candidatus Competibacter</taxon>
    </lineage>
</organism>
<feature type="domain" description="SMODS and SLOG-associating 2TM effector" evidence="3">
    <location>
        <begin position="4"/>
        <end position="189"/>
    </location>
</feature>
<feature type="transmembrane region" description="Helical" evidence="2">
    <location>
        <begin position="55"/>
        <end position="73"/>
    </location>
</feature>
<proteinExistence type="predicted"/>
<evidence type="ECO:0000313" key="5">
    <source>
        <dbReference type="Proteomes" id="UP000760480"/>
    </source>
</evidence>
<keyword evidence="2" id="KW-0812">Transmembrane</keyword>
<keyword evidence="5" id="KW-1185">Reference proteome</keyword>
<evidence type="ECO:0000256" key="1">
    <source>
        <dbReference type="SAM" id="MobiDB-lite"/>
    </source>
</evidence>
<protein>
    <submittedName>
        <fullName evidence="4">DUF4231 domain-containing protein</fullName>
    </submittedName>
</protein>
<evidence type="ECO:0000256" key="2">
    <source>
        <dbReference type="SAM" id="Phobius"/>
    </source>
</evidence>
<dbReference type="NCBIfam" id="NF033633">
    <property type="entry name" value="SLATT_2"/>
    <property type="match status" value="1"/>
</dbReference>
<comment type="caution">
    <text evidence="4">The sequence shown here is derived from an EMBL/GenBank/DDBJ whole genome shotgun (WGS) entry which is preliminary data.</text>
</comment>
<accession>A0ABX1THZ8</accession>
<feature type="transmembrane region" description="Helical" evidence="2">
    <location>
        <begin position="85"/>
        <end position="105"/>
    </location>
</feature>
<keyword evidence="2" id="KW-0472">Membrane</keyword>
<evidence type="ECO:0000259" key="3">
    <source>
        <dbReference type="Pfam" id="PF18183"/>
    </source>
</evidence>
<gene>
    <name evidence="4" type="ORF">E4P82_00020</name>
</gene>
<dbReference type="NCBIfam" id="NF033634">
    <property type="entry name" value="SLATT_1"/>
    <property type="match status" value="1"/>
</dbReference>
<dbReference type="Pfam" id="PF18183">
    <property type="entry name" value="SLATT_2"/>
    <property type="match status" value="1"/>
</dbReference>
<sequence length="215" mass="24588">MARDLKSGDFPALHWEAEKLAEPLDQLCTYAKNQAQQSIDWYFRKRQLRRHFCRIFRLSAILLTAFAGLLPMINDIVGSQKALHPLWAAVALGVAATLILLDRFYGFTNGWIRYLLTARQLIEALEAFHFEVERHKLSWGNPEPTPEQATMLLEQIWQFHKKALGIVNDETKGWAAEFTEAIKQLDEQVKTDRSKLTTDTSGRINPKNQPSIPSG</sequence>
<reference evidence="4 5" key="1">
    <citation type="submission" date="2019-03" db="EMBL/GenBank/DDBJ databases">
        <title>Metabolic reconstructions from genomes of highly enriched 'Candidatus Accumulibacter' and 'Candidatus Competibacter' bioreactor populations.</title>
        <authorList>
            <person name="Annavajhala M.K."/>
            <person name="Welles L."/>
            <person name="Abbas B."/>
            <person name="Sorokin D."/>
            <person name="Park H."/>
            <person name="Van Loosdrecht M."/>
            <person name="Chandran K."/>
        </authorList>
    </citation>
    <scope>NUCLEOTIDE SEQUENCE [LARGE SCALE GENOMIC DNA]</scope>
    <source>
        <strain evidence="4 5">SBR_G</strain>
    </source>
</reference>
<evidence type="ECO:0000313" key="4">
    <source>
        <dbReference type="EMBL" id="NMQ17729.1"/>
    </source>
</evidence>
<name>A0ABX1THZ8_9GAMM</name>
<dbReference type="Proteomes" id="UP000760480">
    <property type="component" value="Unassembled WGS sequence"/>
</dbReference>
<dbReference type="EMBL" id="SPMZ01000001">
    <property type="protein sequence ID" value="NMQ17729.1"/>
    <property type="molecule type" value="Genomic_DNA"/>
</dbReference>
<feature type="region of interest" description="Disordered" evidence="1">
    <location>
        <begin position="189"/>
        <end position="215"/>
    </location>
</feature>
<dbReference type="RefSeq" id="WP_169246989.1">
    <property type="nucleotide sequence ID" value="NZ_SPMZ01000001.1"/>
</dbReference>
<keyword evidence="2" id="KW-1133">Transmembrane helix</keyword>